<dbReference type="AlphaFoldDB" id="A0A9X0CE86"/>
<evidence type="ECO:0000313" key="3">
    <source>
        <dbReference type="Proteomes" id="UP001163046"/>
    </source>
</evidence>
<evidence type="ECO:0000313" key="2">
    <source>
        <dbReference type="EMBL" id="KAJ7321150.1"/>
    </source>
</evidence>
<feature type="compositionally biased region" description="Basic residues" evidence="1">
    <location>
        <begin position="45"/>
        <end position="55"/>
    </location>
</feature>
<reference evidence="2" key="1">
    <citation type="submission" date="2023-01" db="EMBL/GenBank/DDBJ databases">
        <title>Genome assembly of the deep-sea coral Lophelia pertusa.</title>
        <authorList>
            <person name="Herrera S."/>
            <person name="Cordes E."/>
        </authorList>
    </citation>
    <scope>NUCLEOTIDE SEQUENCE</scope>
    <source>
        <strain evidence="2">USNM1676648</strain>
        <tissue evidence="2">Polyp</tissue>
    </source>
</reference>
<evidence type="ECO:0000256" key="1">
    <source>
        <dbReference type="SAM" id="MobiDB-lite"/>
    </source>
</evidence>
<proteinExistence type="predicted"/>
<organism evidence="2 3">
    <name type="scientific">Desmophyllum pertusum</name>
    <dbReference type="NCBI Taxonomy" id="174260"/>
    <lineage>
        <taxon>Eukaryota</taxon>
        <taxon>Metazoa</taxon>
        <taxon>Cnidaria</taxon>
        <taxon>Anthozoa</taxon>
        <taxon>Hexacorallia</taxon>
        <taxon>Scleractinia</taxon>
        <taxon>Caryophylliina</taxon>
        <taxon>Caryophylliidae</taxon>
        <taxon>Desmophyllum</taxon>
    </lineage>
</organism>
<dbReference type="Proteomes" id="UP001163046">
    <property type="component" value="Unassembled WGS sequence"/>
</dbReference>
<feature type="compositionally biased region" description="Polar residues" evidence="1">
    <location>
        <begin position="65"/>
        <end position="80"/>
    </location>
</feature>
<dbReference type="EMBL" id="MU827831">
    <property type="protein sequence ID" value="KAJ7321150.1"/>
    <property type="molecule type" value="Genomic_DNA"/>
</dbReference>
<keyword evidence="3" id="KW-1185">Reference proteome</keyword>
<feature type="region of interest" description="Disordered" evidence="1">
    <location>
        <begin position="24"/>
        <end position="98"/>
    </location>
</feature>
<name>A0A9X0CE86_9CNID</name>
<protein>
    <submittedName>
        <fullName evidence="2">Uncharacterized protein</fullName>
    </submittedName>
</protein>
<accession>A0A9X0CE86</accession>
<sequence length="146" mass="16357">MLMGNSPNTFSGMYAWESGNEITDKATSQSSSYAIHGGPTSCSGSKKKRNSKKHQQQQQQPQQQAAILSSSPTTSNQAVPPTQVDYFPNPYQHINPWTPQEQDKVITNYQNHWGRQEEEAAVASILDDLIRDDTIEPQQEPLQEPQ</sequence>
<comment type="caution">
    <text evidence="2">The sequence shown here is derived from an EMBL/GenBank/DDBJ whole genome shotgun (WGS) entry which is preliminary data.</text>
</comment>
<gene>
    <name evidence="2" type="ORF">OS493_035542</name>
</gene>